<name>A0A7S4CSR7_9EUGL</name>
<proteinExistence type="predicted"/>
<evidence type="ECO:0000313" key="2">
    <source>
        <dbReference type="EMBL" id="CAE0805356.1"/>
    </source>
</evidence>
<protein>
    <submittedName>
        <fullName evidence="2">Uncharacterized protein</fullName>
    </submittedName>
</protein>
<evidence type="ECO:0000256" key="1">
    <source>
        <dbReference type="SAM" id="MobiDB-lite"/>
    </source>
</evidence>
<organism evidence="2">
    <name type="scientific">Eutreptiella gymnastica</name>
    <dbReference type="NCBI Taxonomy" id="73025"/>
    <lineage>
        <taxon>Eukaryota</taxon>
        <taxon>Discoba</taxon>
        <taxon>Euglenozoa</taxon>
        <taxon>Euglenida</taxon>
        <taxon>Spirocuta</taxon>
        <taxon>Euglenophyceae</taxon>
        <taxon>Eutreptiales</taxon>
        <taxon>Eutreptiaceae</taxon>
        <taxon>Eutreptiella</taxon>
    </lineage>
</organism>
<feature type="compositionally biased region" description="Basic residues" evidence="1">
    <location>
        <begin position="93"/>
        <end position="112"/>
    </location>
</feature>
<feature type="region of interest" description="Disordered" evidence="1">
    <location>
        <begin position="82"/>
        <end position="112"/>
    </location>
</feature>
<dbReference type="EMBL" id="HBJA01046926">
    <property type="protein sequence ID" value="CAE0805356.1"/>
    <property type="molecule type" value="Transcribed_RNA"/>
</dbReference>
<gene>
    <name evidence="2" type="ORF">EGYM00163_LOCUS16480</name>
</gene>
<reference evidence="2" key="1">
    <citation type="submission" date="2021-01" db="EMBL/GenBank/DDBJ databases">
        <authorList>
            <person name="Corre E."/>
            <person name="Pelletier E."/>
            <person name="Niang G."/>
            <person name="Scheremetjew M."/>
            <person name="Finn R."/>
            <person name="Kale V."/>
            <person name="Holt S."/>
            <person name="Cochrane G."/>
            <person name="Meng A."/>
            <person name="Brown T."/>
            <person name="Cohen L."/>
        </authorList>
    </citation>
    <scope>NUCLEOTIDE SEQUENCE</scope>
    <source>
        <strain evidence="2">CCMP1594</strain>
    </source>
</reference>
<accession>A0A7S4CSR7</accession>
<sequence length="112" mass="12696">MHRVLTTHNCSCHYKLAGTREQDELTLDPFGNCHVHEPHFELQQPQMGARAVLTTPSPPTQASNQTVLVRQELRHRGNVAKKVAYSHAGYGPRRAKAAGRRRQEKTSRAMRM</sequence>
<dbReference type="AlphaFoldDB" id="A0A7S4CSR7"/>